<dbReference type="InterPro" id="IPR009057">
    <property type="entry name" value="Homeodomain-like_sf"/>
</dbReference>
<evidence type="ECO:0000256" key="1">
    <source>
        <dbReference type="SAM" id="Coils"/>
    </source>
</evidence>
<dbReference type="PANTHER" id="PTHR33609:SF1">
    <property type="entry name" value="TRANSPOSASE"/>
    <property type="match status" value="1"/>
</dbReference>
<dbReference type="Gene3D" id="1.10.10.60">
    <property type="entry name" value="Homeodomain-like"/>
    <property type="match status" value="1"/>
</dbReference>
<keyword evidence="1" id="KW-0175">Coiled coil</keyword>
<dbReference type="InterPro" id="IPR002514">
    <property type="entry name" value="Transposase_8"/>
</dbReference>
<proteinExistence type="predicted"/>
<gene>
    <name evidence="2" type="ORF">MNBD_BACTEROID01-1656</name>
</gene>
<dbReference type="GO" id="GO:0004803">
    <property type="term" value="F:transposase activity"/>
    <property type="evidence" value="ECO:0007669"/>
    <property type="project" value="InterPro"/>
</dbReference>
<dbReference type="EMBL" id="UOEP01000139">
    <property type="protein sequence ID" value="VAW21249.1"/>
    <property type="molecule type" value="Genomic_DNA"/>
</dbReference>
<dbReference type="GO" id="GO:0003677">
    <property type="term" value="F:DNA binding"/>
    <property type="evidence" value="ECO:0007669"/>
    <property type="project" value="InterPro"/>
</dbReference>
<evidence type="ECO:0000313" key="2">
    <source>
        <dbReference type="EMBL" id="VAW21249.1"/>
    </source>
</evidence>
<dbReference type="PANTHER" id="PTHR33609">
    <property type="entry name" value="LOW CALCIUM RESPONSE LOCUS PROTEIN S"/>
    <property type="match status" value="1"/>
</dbReference>
<feature type="coiled-coil region" evidence="1">
    <location>
        <begin position="49"/>
        <end position="76"/>
    </location>
</feature>
<dbReference type="AlphaFoldDB" id="A0A3B0U9P1"/>
<accession>A0A3B0U9P1</accession>
<name>A0A3B0U9P1_9ZZZZ</name>
<organism evidence="2">
    <name type="scientific">hydrothermal vent metagenome</name>
    <dbReference type="NCBI Taxonomy" id="652676"/>
    <lineage>
        <taxon>unclassified sequences</taxon>
        <taxon>metagenomes</taxon>
        <taxon>ecological metagenomes</taxon>
    </lineage>
</organism>
<dbReference type="GO" id="GO:0006313">
    <property type="term" value="P:DNA transposition"/>
    <property type="evidence" value="ECO:0007669"/>
    <property type="project" value="InterPro"/>
</dbReference>
<dbReference type="Pfam" id="PF01527">
    <property type="entry name" value="HTH_Tnp_1"/>
    <property type="match status" value="1"/>
</dbReference>
<protein>
    <submittedName>
        <fullName evidence="2">Transposase, IS3/IS911 family</fullName>
    </submittedName>
</protein>
<dbReference type="InterPro" id="IPR052546">
    <property type="entry name" value="Transposase_8_domain"/>
</dbReference>
<reference evidence="2" key="1">
    <citation type="submission" date="2018-06" db="EMBL/GenBank/DDBJ databases">
        <authorList>
            <person name="Zhirakovskaya E."/>
        </authorList>
    </citation>
    <scope>NUCLEOTIDE SEQUENCE</scope>
</reference>
<dbReference type="SUPFAM" id="SSF46689">
    <property type="entry name" value="Homeodomain-like"/>
    <property type="match status" value="1"/>
</dbReference>
<sequence length="92" mass="11144">MISKRFSEPQIYRILKENDEGASVSELIKKYKISQATFYNWKKKYKGLMISEISRLNKLEEENDKLKRMFAELSLENLSLKRILEKFEMNRY</sequence>